<dbReference type="InterPro" id="IPR036734">
    <property type="entry name" value="Neur_chan_lig-bd_sf"/>
</dbReference>
<dbReference type="GO" id="GO:0005230">
    <property type="term" value="F:extracellular ligand-gated monoatomic ion channel activity"/>
    <property type="evidence" value="ECO:0007669"/>
    <property type="project" value="InterPro"/>
</dbReference>
<dbReference type="SUPFAM" id="SSF63712">
    <property type="entry name" value="Nicotinic receptor ligand binding domain-like"/>
    <property type="match status" value="1"/>
</dbReference>
<keyword evidence="5" id="KW-1185">Reference proteome</keyword>
<keyword evidence="2" id="KW-0732">Signal</keyword>
<name>A0A8S1HG95_9PELO</name>
<evidence type="ECO:0000313" key="5">
    <source>
        <dbReference type="Proteomes" id="UP000835052"/>
    </source>
</evidence>
<dbReference type="GO" id="GO:0016020">
    <property type="term" value="C:membrane"/>
    <property type="evidence" value="ECO:0007669"/>
    <property type="project" value="InterPro"/>
</dbReference>
<feature type="chain" id="PRO_5035904017" description="Neurotransmitter-gated ion-channel ligand-binding domain-containing protein" evidence="2">
    <location>
        <begin position="20"/>
        <end position="439"/>
    </location>
</feature>
<proteinExistence type="predicted"/>
<dbReference type="Pfam" id="PF02931">
    <property type="entry name" value="Neur_chan_LBD"/>
    <property type="match status" value="1"/>
</dbReference>
<comment type="caution">
    <text evidence="4">The sequence shown here is derived from an EMBL/GenBank/DDBJ whole genome shotgun (WGS) entry which is preliminary data.</text>
</comment>
<organism evidence="4 5">
    <name type="scientific">Caenorhabditis auriculariae</name>
    <dbReference type="NCBI Taxonomy" id="2777116"/>
    <lineage>
        <taxon>Eukaryota</taxon>
        <taxon>Metazoa</taxon>
        <taxon>Ecdysozoa</taxon>
        <taxon>Nematoda</taxon>
        <taxon>Chromadorea</taxon>
        <taxon>Rhabditida</taxon>
        <taxon>Rhabditina</taxon>
        <taxon>Rhabditomorpha</taxon>
        <taxon>Rhabditoidea</taxon>
        <taxon>Rhabditidae</taxon>
        <taxon>Peloderinae</taxon>
        <taxon>Caenorhabditis</taxon>
    </lineage>
</organism>
<dbReference type="Gene3D" id="2.70.170.10">
    <property type="entry name" value="Neurotransmitter-gated ion-channel ligand-binding domain"/>
    <property type="match status" value="1"/>
</dbReference>
<dbReference type="AlphaFoldDB" id="A0A8S1HG95"/>
<dbReference type="GO" id="GO:0004888">
    <property type="term" value="F:transmembrane signaling receptor activity"/>
    <property type="evidence" value="ECO:0007669"/>
    <property type="project" value="InterPro"/>
</dbReference>
<protein>
    <recommendedName>
        <fullName evidence="3">Neurotransmitter-gated ion-channel ligand-binding domain-containing protein</fullName>
    </recommendedName>
</protein>
<evidence type="ECO:0000256" key="2">
    <source>
        <dbReference type="SAM" id="SignalP"/>
    </source>
</evidence>
<evidence type="ECO:0000313" key="4">
    <source>
        <dbReference type="EMBL" id="CAD6193992.1"/>
    </source>
</evidence>
<dbReference type="OrthoDB" id="5975154at2759"/>
<dbReference type="PANTHER" id="PTHR18945">
    <property type="entry name" value="NEUROTRANSMITTER GATED ION CHANNEL"/>
    <property type="match status" value="1"/>
</dbReference>
<dbReference type="Proteomes" id="UP000835052">
    <property type="component" value="Unassembled WGS sequence"/>
</dbReference>
<keyword evidence="1" id="KW-0812">Transmembrane</keyword>
<feature type="transmembrane region" description="Helical" evidence="1">
    <location>
        <begin position="414"/>
        <end position="436"/>
    </location>
</feature>
<sequence length="439" mass="51295">MCRLRRLLLFSVLLQQYCSLPWCKYAVNLTKTGVPTEDEDCIYYYLLTREQAKIGQKDALTAFPPPGKEIAITIENVVIRYVQLSGSSNYQFDILGDIFFNWHDDRLKWDSSEEDGEEKNEWHNVEHFYLFNSQGIWSPHLIDHTLCMNQESCQYSLDDVDVTSSGLVYARLQFRYSASCAVDYKKFPEEHDTCCIFFTAFEPARKVKFEVEARQKEAVVRPVYAQRMYNREMRLEALVRDHSPWVVTERSVSVAPLEIESLEALQVCVVAQKQMSTVRLALTLPVTLATFVMLASPLFGDLRMQLFVKMFTLLLQTICFLYLCSITPPNDLLYEFIFTMSFISIMITLMSMAFSRVRRNVPPSHRVYLVAKLINRVICCIEPERVDAYQRYVDAETEQRTTSEVDYTQDWRHIYLAINNMFSGMTFSCFLIITFFEFF</sequence>
<gene>
    <name evidence="4" type="ORF">CAUJ_LOCUS9911</name>
</gene>
<feature type="domain" description="Neurotransmitter-gated ion-channel ligand-binding" evidence="3">
    <location>
        <begin position="97"/>
        <end position="216"/>
    </location>
</feature>
<evidence type="ECO:0000259" key="3">
    <source>
        <dbReference type="Pfam" id="PF02931"/>
    </source>
</evidence>
<feature type="transmembrane region" description="Helical" evidence="1">
    <location>
        <begin position="280"/>
        <end position="299"/>
    </location>
</feature>
<feature type="signal peptide" evidence="2">
    <location>
        <begin position="1"/>
        <end position="19"/>
    </location>
</feature>
<dbReference type="InterPro" id="IPR006202">
    <property type="entry name" value="Neur_chan_lig-bd"/>
</dbReference>
<dbReference type="EMBL" id="CAJGYM010000040">
    <property type="protein sequence ID" value="CAD6193992.1"/>
    <property type="molecule type" value="Genomic_DNA"/>
</dbReference>
<accession>A0A8S1HG95</accession>
<dbReference type="InterPro" id="IPR006201">
    <property type="entry name" value="Neur_channel"/>
</dbReference>
<feature type="transmembrane region" description="Helical" evidence="1">
    <location>
        <begin position="306"/>
        <end position="326"/>
    </location>
</feature>
<reference evidence="4" key="1">
    <citation type="submission" date="2020-10" db="EMBL/GenBank/DDBJ databases">
        <authorList>
            <person name="Kikuchi T."/>
        </authorList>
    </citation>
    <scope>NUCLEOTIDE SEQUENCE</scope>
    <source>
        <strain evidence="4">NKZ352</strain>
    </source>
</reference>
<keyword evidence="1" id="KW-0472">Membrane</keyword>
<feature type="transmembrane region" description="Helical" evidence="1">
    <location>
        <begin position="332"/>
        <end position="354"/>
    </location>
</feature>
<keyword evidence="1" id="KW-1133">Transmembrane helix</keyword>
<evidence type="ECO:0000256" key="1">
    <source>
        <dbReference type="SAM" id="Phobius"/>
    </source>
</evidence>